<accession>A0AAW5SDB3</accession>
<feature type="compositionally biased region" description="Low complexity" evidence="1">
    <location>
        <begin position="155"/>
        <end position="166"/>
    </location>
</feature>
<dbReference type="Proteomes" id="UP000069773">
    <property type="component" value="Unassembled WGS sequence"/>
</dbReference>
<evidence type="ECO:0000313" key="4">
    <source>
        <dbReference type="Proteomes" id="UP000069773"/>
    </source>
</evidence>
<keyword evidence="3" id="KW-0969">Cilium</keyword>
<name>A0AAW5SDB3_MYCNV</name>
<feature type="region of interest" description="Disordered" evidence="1">
    <location>
        <begin position="86"/>
        <end position="194"/>
    </location>
</feature>
<feature type="compositionally biased region" description="Acidic residues" evidence="1">
    <location>
        <begin position="92"/>
        <end position="103"/>
    </location>
</feature>
<feature type="compositionally biased region" description="Polar residues" evidence="1">
    <location>
        <begin position="104"/>
        <end position="117"/>
    </location>
</feature>
<keyword evidence="3" id="KW-0282">Flagellum</keyword>
<reference evidence="3" key="2">
    <citation type="submission" date="2020-07" db="EMBL/GenBank/DDBJ databases">
        <authorList>
            <person name="Pettersson B.M.F."/>
            <person name="Behra P.R.K."/>
            <person name="Ramesh M."/>
            <person name="Das S."/>
            <person name="Dasgupta S."/>
            <person name="Kirsebom L.A."/>
        </authorList>
    </citation>
    <scope>NUCLEOTIDE SEQUENCE</scope>
    <source>
        <strain evidence="3">DSM 44203</strain>
    </source>
</reference>
<protein>
    <submittedName>
        <fullName evidence="3">Flagellar hook-length control protein</fullName>
    </submittedName>
</protein>
<reference evidence="3" key="3">
    <citation type="journal article" date="2022" name="BMC Genomics">
        <title>Comparative genome analysis of mycobacteria focusing on tRNA and non-coding RNA.</title>
        <authorList>
            <person name="Behra P.R.K."/>
            <person name="Pettersson B.M.F."/>
            <person name="Ramesh M."/>
            <person name="Das S."/>
            <person name="Dasgupta S."/>
            <person name="Kirsebom L.A."/>
        </authorList>
    </citation>
    <scope>NUCLEOTIDE SEQUENCE</scope>
    <source>
        <strain evidence="3">DSM 44203</strain>
    </source>
</reference>
<dbReference type="Proteomes" id="UP001207528">
    <property type="component" value="Unassembled WGS sequence"/>
</dbReference>
<comment type="caution">
    <text evidence="3">The sequence shown here is derived from an EMBL/GenBank/DDBJ whole genome shotgun (WGS) entry which is preliminary data.</text>
</comment>
<keyword evidence="4" id="KW-1185">Reference proteome</keyword>
<dbReference type="RefSeq" id="WP_067389563.1">
    <property type="nucleotide sequence ID" value="NZ_BCTA01000029.1"/>
</dbReference>
<organism evidence="3 5">
    <name type="scientific">Mycolicibacterium novocastrense</name>
    <name type="common">Mycobacterium novocastrense</name>
    <dbReference type="NCBI Taxonomy" id="59813"/>
    <lineage>
        <taxon>Bacteria</taxon>
        <taxon>Bacillati</taxon>
        <taxon>Actinomycetota</taxon>
        <taxon>Actinomycetes</taxon>
        <taxon>Mycobacteriales</taxon>
        <taxon>Mycobacteriaceae</taxon>
        <taxon>Mycolicibacterium</taxon>
    </lineage>
</organism>
<sequence>MSAPSTSTSKRDAINAAMSVADDVAQNKLDPSSLDAALADELRRLFGDVAEQDDSLWSLQCDVARQVIALGGISPDELAEWAAALRHRDPEPSDECDADDDSTEPVSTGSDALSPQNDALDAIAERQQHTDAASSADVDTETQPDERQQHAEPASSTDDGCGCSSGPTMVTLPDGRRLPSHLIAARGRDLPTVH</sequence>
<dbReference type="AlphaFoldDB" id="A0AAW5SDB3"/>
<reference evidence="2 4" key="1">
    <citation type="journal article" date="2016" name="Genome Announc.">
        <title>Draft Genome Sequences of Five Rapidly Growing Mycobacterium Species, M. thermoresistibile, M. fortuitum subsp. acetamidolyticum, M. canariasense, M. brisbanense, and M. novocastrense.</title>
        <authorList>
            <person name="Katahira K."/>
            <person name="Ogura Y."/>
            <person name="Gotoh Y."/>
            <person name="Hayashi T."/>
        </authorList>
    </citation>
    <scope>NUCLEOTIDE SEQUENCE [LARGE SCALE GENOMIC DNA]</scope>
    <source>
        <strain evidence="2 4">JCM18114</strain>
    </source>
</reference>
<gene>
    <name evidence="3" type="ORF">H7I77_01815</name>
    <name evidence="2" type="ORF">RMCN_2500</name>
</gene>
<evidence type="ECO:0000313" key="2">
    <source>
        <dbReference type="EMBL" id="GAT09367.1"/>
    </source>
</evidence>
<keyword evidence="3" id="KW-0966">Cell projection</keyword>
<proteinExistence type="predicted"/>
<dbReference type="EMBL" id="BCTA01000029">
    <property type="protein sequence ID" value="GAT09367.1"/>
    <property type="molecule type" value="Genomic_DNA"/>
</dbReference>
<evidence type="ECO:0000313" key="5">
    <source>
        <dbReference type="Proteomes" id="UP001207528"/>
    </source>
</evidence>
<evidence type="ECO:0000256" key="1">
    <source>
        <dbReference type="SAM" id="MobiDB-lite"/>
    </source>
</evidence>
<dbReference type="EMBL" id="JACKTI010000016">
    <property type="protein sequence ID" value="MCV7022088.1"/>
    <property type="molecule type" value="Genomic_DNA"/>
</dbReference>
<evidence type="ECO:0000313" key="3">
    <source>
        <dbReference type="EMBL" id="MCV7022088.1"/>
    </source>
</evidence>